<dbReference type="EMBL" id="CP063687">
    <property type="protein sequence ID" value="QOY27359.1"/>
    <property type="molecule type" value="Genomic_DNA"/>
</dbReference>
<accession>A0A7W4QEL9</accession>
<keyword evidence="2" id="KW-0238">DNA-binding</keyword>
<dbReference type="PROSITE" id="PS50949">
    <property type="entry name" value="HTH_GNTR"/>
    <property type="match status" value="1"/>
</dbReference>
<dbReference type="PANTHER" id="PTHR43537:SF5">
    <property type="entry name" value="UXU OPERON TRANSCRIPTIONAL REGULATOR"/>
    <property type="match status" value="1"/>
</dbReference>
<organism evidence="5 6">
    <name type="scientific">Bacillus velezensis</name>
    <dbReference type="NCBI Taxonomy" id="492670"/>
    <lineage>
        <taxon>Bacteria</taxon>
        <taxon>Bacillati</taxon>
        <taxon>Bacillota</taxon>
        <taxon>Bacilli</taxon>
        <taxon>Bacillales</taxon>
        <taxon>Bacillaceae</taxon>
        <taxon>Bacillus</taxon>
        <taxon>Bacillus amyloliquefaciens group</taxon>
    </lineage>
</organism>
<feature type="domain" description="HTH gntR-type" evidence="4">
    <location>
        <begin position="12"/>
        <end position="80"/>
    </location>
</feature>
<dbReference type="GO" id="GO:0003700">
    <property type="term" value="F:DNA-binding transcription factor activity"/>
    <property type="evidence" value="ECO:0007669"/>
    <property type="project" value="InterPro"/>
</dbReference>
<dbReference type="Pfam" id="PF00392">
    <property type="entry name" value="GntR"/>
    <property type="match status" value="1"/>
</dbReference>
<keyword evidence="1" id="KW-0805">Transcription regulation</keyword>
<dbReference type="Proteomes" id="UP000587477">
    <property type="component" value="Chromosome"/>
</dbReference>
<evidence type="ECO:0000256" key="3">
    <source>
        <dbReference type="ARBA" id="ARBA00023163"/>
    </source>
</evidence>
<sequence length="242" mass="27169">MIALKYKQIKTKKIYEEVADALLEKIKAGELKPGEKLDSVQALSESFQVSRSAVREALSALKAMGLVDMKQGEGTYIREFEPSHVSQPLSSALLMKKEDVKQLLEVRKLLELGVAAMAAEKRTEDDLQKIRQALLEMKDIDGDEELGEKADFSFHMALAEASQNGLLKHLMNHVSALLLETMRETRKIWLFSKRTSVQRLYEEHERIYSAVAAGDADEAEAAMTAHLTNVEEVLGAYFEENV</sequence>
<dbReference type="SUPFAM" id="SSF46785">
    <property type="entry name" value="Winged helix' DNA-binding domain"/>
    <property type="match status" value="1"/>
</dbReference>
<dbReference type="SMART" id="SM00345">
    <property type="entry name" value="HTH_GNTR"/>
    <property type="match status" value="1"/>
</dbReference>
<dbReference type="InterPro" id="IPR036390">
    <property type="entry name" value="WH_DNA-bd_sf"/>
</dbReference>
<dbReference type="GO" id="GO:0003677">
    <property type="term" value="F:DNA binding"/>
    <property type="evidence" value="ECO:0007669"/>
    <property type="project" value="UniProtKB-KW"/>
</dbReference>
<gene>
    <name evidence="5" type="primary">lutR</name>
    <name evidence="5" type="ORF">BACVE_002371</name>
</gene>
<dbReference type="Gene3D" id="1.20.120.530">
    <property type="entry name" value="GntR ligand-binding domain-like"/>
    <property type="match status" value="1"/>
</dbReference>
<dbReference type="InterPro" id="IPR036388">
    <property type="entry name" value="WH-like_DNA-bd_sf"/>
</dbReference>
<name>A0A7W4QEL9_BACVE</name>
<dbReference type="Gene3D" id="1.10.10.10">
    <property type="entry name" value="Winged helix-like DNA-binding domain superfamily/Winged helix DNA-binding domain"/>
    <property type="match status" value="1"/>
</dbReference>
<dbReference type="SMART" id="SM00895">
    <property type="entry name" value="FCD"/>
    <property type="match status" value="1"/>
</dbReference>
<evidence type="ECO:0000313" key="5">
    <source>
        <dbReference type="EMBL" id="QOY27359.1"/>
    </source>
</evidence>
<keyword evidence="3" id="KW-0804">Transcription</keyword>
<proteinExistence type="predicted"/>
<evidence type="ECO:0000256" key="2">
    <source>
        <dbReference type="ARBA" id="ARBA00023125"/>
    </source>
</evidence>
<dbReference type="AlphaFoldDB" id="A0A7W4QEL9"/>
<dbReference type="CDD" id="cd07377">
    <property type="entry name" value="WHTH_GntR"/>
    <property type="match status" value="1"/>
</dbReference>
<dbReference type="PRINTS" id="PR00035">
    <property type="entry name" value="HTHGNTR"/>
</dbReference>
<dbReference type="InterPro" id="IPR011711">
    <property type="entry name" value="GntR_C"/>
</dbReference>
<dbReference type="InterPro" id="IPR000524">
    <property type="entry name" value="Tscrpt_reg_HTH_GntR"/>
</dbReference>
<dbReference type="Pfam" id="PF07729">
    <property type="entry name" value="FCD"/>
    <property type="match status" value="1"/>
</dbReference>
<evidence type="ECO:0000313" key="6">
    <source>
        <dbReference type="Proteomes" id="UP000587477"/>
    </source>
</evidence>
<protein>
    <submittedName>
        <fullName evidence="5">HTH-type transcriptional regulator LutR</fullName>
    </submittedName>
</protein>
<evidence type="ECO:0000259" key="4">
    <source>
        <dbReference type="PROSITE" id="PS50949"/>
    </source>
</evidence>
<dbReference type="InterPro" id="IPR008920">
    <property type="entry name" value="TF_FadR/GntR_C"/>
</dbReference>
<evidence type="ECO:0000256" key="1">
    <source>
        <dbReference type="ARBA" id="ARBA00023015"/>
    </source>
</evidence>
<dbReference type="PANTHER" id="PTHR43537">
    <property type="entry name" value="TRANSCRIPTIONAL REGULATOR, GNTR FAMILY"/>
    <property type="match status" value="1"/>
</dbReference>
<reference evidence="6" key="1">
    <citation type="submission" date="2020-10" db="EMBL/GenBank/DDBJ databases">
        <title>Complete genome sequence of Bacillus velezensis NST6.</title>
        <authorList>
            <person name="Choi J."/>
        </authorList>
    </citation>
    <scope>NUCLEOTIDE SEQUENCE [LARGE SCALE GENOMIC DNA]</scope>
    <source>
        <strain evidence="6">NST6</strain>
    </source>
</reference>
<dbReference type="SUPFAM" id="SSF48008">
    <property type="entry name" value="GntR ligand-binding domain-like"/>
    <property type="match status" value="1"/>
</dbReference>